<evidence type="ECO:0000256" key="3">
    <source>
        <dbReference type="ARBA" id="ARBA00023125"/>
    </source>
</evidence>
<organism evidence="6">
    <name type="scientific">uncultured bacterium 8</name>
    <dbReference type="NCBI Taxonomy" id="1136413"/>
    <lineage>
        <taxon>Bacteria</taxon>
        <taxon>environmental samples</taxon>
    </lineage>
</organism>
<dbReference type="Pfam" id="PF03466">
    <property type="entry name" value="LysR_substrate"/>
    <property type="match status" value="1"/>
</dbReference>
<dbReference type="GO" id="GO:0003700">
    <property type="term" value="F:DNA-binding transcription factor activity"/>
    <property type="evidence" value="ECO:0007669"/>
    <property type="project" value="InterPro"/>
</dbReference>
<dbReference type="GO" id="GO:0000976">
    <property type="term" value="F:transcription cis-regulatory region binding"/>
    <property type="evidence" value="ECO:0007669"/>
    <property type="project" value="TreeGrafter"/>
</dbReference>
<feature type="domain" description="HTH lysR-type" evidence="5">
    <location>
        <begin position="10"/>
        <end position="67"/>
    </location>
</feature>
<evidence type="ECO:0000259" key="5">
    <source>
        <dbReference type="PROSITE" id="PS50931"/>
    </source>
</evidence>
<dbReference type="InterPro" id="IPR036390">
    <property type="entry name" value="WH_DNA-bd_sf"/>
</dbReference>
<comment type="similarity">
    <text evidence="1">Belongs to the LysR transcriptional regulatory family.</text>
</comment>
<dbReference type="PRINTS" id="PR00039">
    <property type="entry name" value="HTHLYSR"/>
</dbReference>
<keyword evidence="2" id="KW-0805">Transcription regulation</keyword>
<dbReference type="FunFam" id="1.10.10.10:FF:000001">
    <property type="entry name" value="LysR family transcriptional regulator"/>
    <property type="match status" value="1"/>
</dbReference>
<dbReference type="Gene3D" id="3.40.190.10">
    <property type="entry name" value="Periplasmic binding protein-like II"/>
    <property type="match status" value="2"/>
</dbReference>
<protein>
    <recommendedName>
        <fullName evidence="5">HTH lysR-type domain-containing protein</fullName>
    </recommendedName>
</protein>
<reference evidence="6" key="1">
    <citation type="submission" date="2015-10" db="EMBL/GenBank/DDBJ databases">
        <title>Biosynthesis of SCL-MCL polyhydroxyalkanoates by metagenomic clones in Pseudomonas putida.</title>
        <authorList>
            <person name="Cheng J."/>
            <person name="Charles T.C."/>
        </authorList>
    </citation>
    <scope>NUCLEOTIDE SEQUENCE</scope>
</reference>
<dbReference type="InterPro" id="IPR000847">
    <property type="entry name" value="LysR_HTH_N"/>
</dbReference>
<keyword evidence="3" id="KW-0238">DNA-binding</keyword>
<evidence type="ECO:0000313" key="6">
    <source>
        <dbReference type="EMBL" id="ALV86370.1"/>
    </source>
</evidence>
<dbReference type="Gene3D" id="1.10.10.10">
    <property type="entry name" value="Winged helix-like DNA-binding domain superfamily/Winged helix DNA-binding domain"/>
    <property type="match status" value="1"/>
</dbReference>
<sequence length="331" mass="35584">MANATVSHGMNLRALRYFVAIADAGSFTAAAAAVSVAQPALTRQLRELEADLGVQLLQRLPRGVRLTHAGVTLYESAQRMLAEAARVRQLLASRDHATQGTVVLGASPTLTRVLLPGLFEACLRSVGGIQLRVREAFTPQLLDWVERGQVDMAIATNPEPNRPLSLTPLLGEPFALVSHPSLGIGPVLPARQLAGLPLLMTTLHRNLVDRQLLPLGQRLQLQAEIDSVDSIRELVLRGPWATLMPISVFKEPAAARGVVISEISGVQLNRLLVLATRIQGWDSSPQLALKEIIEAEFARLARAGLFSFAPAAAAKTAPPPRRSGARKRPVG</sequence>
<dbReference type="InterPro" id="IPR036388">
    <property type="entry name" value="WH-like_DNA-bd_sf"/>
</dbReference>
<evidence type="ECO:0000256" key="1">
    <source>
        <dbReference type="ARBA" id="ARBA00009437"/>
    </source>
</evidence>
<dbReference type="AlphaFoldDB" id="A0A0U3SLP4"/>
<name>A0A0U3SLP4_9BACT</name>
<evidence type="ECO:0000256" key="2">
    <source>
        <dbReference type="ARBA" id="ARBA00023015"/>
    </source>
</evidence>
<dbReference type="Pfam" id="PF00126">
    <property type="entry name" value="HTH_1"/>
    <property type="match status" value="1"/>
</dbReference>
<dbReference type="SUPFAM" id="SSF46785">
    <property type="entry name" value="Winged helix' DNA-binding domain"/>
    <property type="match status" value="1"/>
</dbReference>
<keyword evidence="4" id="KW-0804">Transcription</keyword>
<dbReference type="PANTHER" id="PTHR30126:SF39">
    <property type="entry name" value="HTH-TYPE TRANSCRIPTIONAL REGULATOR CYSL"/>
    <property type="match status" value="1"/>
</dbReference>
<dbReference type="PANTHER" id="PTHR30126">
    <property type="entry name" value="HTH-TYPE TRANSCRIPTIONAL REGULATOR"/>
    <property type="match status" value="1"/>
</dbReference>
<evidence type="ECO:0000256" key="4">
    <source>
        <dbReference type="ARBA" id="ARBA00023163"/>
    </source>
</evidence>
<dbReference type="PROSITE" id="PS50931">
    <property type="entry name" value="HTH_LYSR"/>
    <property type="match status" value="1"/>
</dbReference>
<dbReference type="SUPFAM" id="SSF53850">
    <property type="entry name" value="Periplasmic binding protein-like II"/>
    <property type="match status" value="1"/>
</dbReference>
<dbReference type="InterPro" id="IPR005119">
    <property type="entry name" value="LysR_subst-bd"/>
</dbReference>
<dbReference type="EMBL" id="KT944260">
    <property type="protein sequence ID" value="ALV86370.1"/>
    <property type="molecule type" value="Genomic_DNA"/>
</dbReference>
<proteinExistence type="inferred from homology"/>
<accession>A0A0U3SLP4</accession>